<dbReference type="Proteomes" id="UP000732377">
    <property type="component" value="Unassembled WGS sequence"/>
</dbReference>
<proteinExistence type="predicted"/>
<sequence length="81" mass="9295">MRRRPGRTGSGGRPLRGCVRSCNLRCRCGRVSWGILPSRSPSHRKVRLLRSSAQLTRKVQRPHFSEFTRRLGCCAFEADLR</sequence>
<protein>
    <submittedName>
        <fullName evidence="1">Uncharacterized protein</fullName>
    </submittedName>
</protein>
<name>A0A953IDL3_SYMTR</name>
<organism evidence="1 2">
    <name type="scientific">Symbiobacterium thermophilum</name>
    <dbReference type="NCBI Taxonomy" id="2734"/>
    <lineage>
        <taxon>Bacteria</taxon>
        <taxon>Bacillati</taxon>
        <taxon>Bacillota</taxon>
        <taxon>Clostridia</taxon>
        <taxon>Eubacteriales</taxon>
        <taxon>Symbiobacteriaceae</taxon>
        <taxon>Symbiobacterium</taxon>
    </lineage>
</organism>
<comment type="caution">
    <text evidence="1">The sequence shown here is derived from an EMBL/GenBank/DDBJ whole genome shotgun (WGS) entry which is preliminary data.</text>
</comment>
<evidence type="ECO:0000313" key="2">
    <source>
        <dbReference type="Proteomes" id="UP000732377"/>
    </source>
</evidence>
<reference evidence="1" key="1">
    <citation type="submission" date="2017-11" db="EMBL/GenBank/DDBJ databases">
        <title>Three new genomes from thermophilic consortium.</title>
        <authorList>
            <person name="Quaggio R."/>
            <person name="Amgarten D."/>
            <person name="Setubal J.C."/>
        </authorList>
    </citation>
    <scope>NUCLEOTIDE SEQUENCE</scope>
    <source>
        <strain evidence="1">ZCTH01-B2</strain>
    </source>
</reference>
<gene>
    <name evidence="1" type="ORF">CWE10_19330</name>
</gene>
<accession>A0A953IDL3</accession>
<evidence type="ECO:0000313" key="1">
    <source>
        <dbReference type="EMBL" id="MBY6278276.1"/>
    </source>
</evidence>
<dbReference type="EMBL" id="PIUK01000420">
    <property type="protein sequence ID" value="MBY6278276.1"/>
    <property type="molecule type" value="Genomic_DNA"/>
</dbReference>
<dbReference type="AlphaFoldDB" id="A0A953IDL3"/>